<dbReference type="STRING" id="71999.KPaMU14_03990"/>
<dbReference type="SUPFAM" id="SSF46785">
    <property type="entry name" value="Winged helix' DNA-binding domain"/>
    <property type="match status" value="1"/>
</dbReference>
<dbReference type="CDD" id="cd05466">
    <property type="entry name" value="PBP2_LTTR_substrate"/>
    <property type="match status" value="1"/>
</dbReference>
<organism evidence="7 8">
    <name type="scientific">Kocuria palustris PEL</name>
    <dbReference type="NCBI Taxonomy" id="1236550"/>
    <lineage>
        <taxon>Bacteria</taxon>
        <taxon>Bacillati</taxon>
        <taxon>Actinomycetota</taxon>
        <taxon>Actinomycetes</taxon>
        <taxon>Micrococcales</taxon>
        <taxon>Micrococcaceae</taxon>
        <taxon>Kocuria</taxon>
    </lineage>
</organism>
<accession>M2XAD6</accession>
<evidence type="ECO:0000313" key="7">
    <source>
        <dbReference type="EMBL" id="EME36061.1"/>
    </source>
</evidence>
<dbReference type="Pfam" id="PF00126">
    <property type="entry name" value="HTH_1"/>
    <property type="match status" value="1"/>
</dbReference>
<sequence>MGMDLRALRSLVAVAEEGTVTAGAARLGLGQPAVSRQLLQLERQLRVRLFDREGTRMRLSAAGQQLLPEARELLRGAAAFEATAADAAAGSLQRVRIASAGTTRDDIVAPWLAEWSPEAPLASVLEAPVDSLYPALRRGADLAVAPIAPTAGLESIEVAQLGLWAYAAPGHPLAGTGAITVRELADTDLLLLERSFHARRSLDAAFEVAGLGVEPAVEVGSPVIAQALAASGRGLTVLSDDPRFELVPLAILADDGSPLTLRLHAAWDPDHHAAGALAELARDLRRFVRGRYPQPGARQPAGPGTDGAQRSGSREDSARSG</sequence>
<feature type="region of interest" description="Disordered" evidence="5">
    <location>
        <begin position="289"/>
        <end position="321"/>
    </location>
</feature>
<dbReference type="PRINTS" id="PR00039">
    <property type="entry name" value="HTHLYSR"/>
</dbReference>
<dbReference type="InterPro" id="IPR005119">
    <property type="entry name" value="LysR_subst-bd"/>
</dbReference>
<dbReference type="InterPro" id="IPR036390">
    <property type="entry name" value="WH_DNA-bd_sf"/>
</dbReference>
<proteinExistence type="inferred from homology"/>
<comment type="similarity">
    <text evidence="1">Belongs to the LysR transcriptional regulatory family.</text>
</comment>
<dbReference type="Gene3D" id="1.10.10.10">
    <property type="entry name" value="Winged helix-like DNA-binding domain superfamily/Winged helix DNA-binding domain"/>
    <property type="match status" value="1"/>
</dbReference>
<dbReference type="GO" id="GO:0003700">
    <property type="term" value="F:DNA-binding transcription factor activity"/>
    <property type="evidence" value="ECO:0007669"/>
    <property type="project" value="InterPro"/>
</dbReference>
<keyword evidence="4" id="KW-0804">Transcription</keyword>
<feature type="compositionally biased region" description="Basic and acidic residues" evidence="5">
    <location>
        <begin position="312"/>
        <end position="321"/>
    </location>
</feature>
<dbReference type="EMBL" id="ANHZ02000018">
    <property type="protein sequence ID" value="EME36061.1"/>
    <property type="molecule type" value="Genomic_DNA"/>
</dbReference>
<dbReference type="GO" id="GO:0005829">
    <property type="term" value="C:cytosol"/>
    <property type="evidence" value="ECO:0007669"/>
    <property type="project" value="TreeGrafter"/>
</dbReference>
<keyword evidence="2" id="KW-0805">Transcription regulation</keyword>
<dbReference type="SUPFAM" id="SSF53850">
    <property type="entry name" value="Periplasmic binding protein-like II"/>
    <property type="match status" value="1"/>
</dbReference>
<dbReference type="Gene3D" id="3.40.190.10">
    <property type="entry name" value="Periplasmic binding protein-like II"/>
    <property type="match status" value="2"/>
</dbReference>
<dbReference type="GO" id="GO:0003677">
    <property type="term" value="F:DNA binding"/>
    <property type="evidence" value="ECO:0007669"/>
    <property type="project" value="UniProtKB-KW"/>
</dbReference>
<dbReference type="AlphaFoldDB" id="M2XAD6"/>
<feature type="compositionally biased region" description="Low complexity" evidence="5">
    <location>
        <begin position="293"/>
        <end position="303"/>
    </location>
</feature>
<feature type="domain" description="HTH lysR-type" evidence="6">
    <location>
        <begin position="3"/>
        <end position="60"/>
    </location>
</feature>
<dbReference type="InterPro" id="IPR036388">
    <property type="entry name" value="WH-like_DNA-bd_sf"/>
</dbReference>
<name>M2XAD6_9MICC</name>
<dbReference type="FunFam" id="1.10.10.10:FF:000001">
    <property type="entry name" value="LysR family transcriptional regulator"/>
    <property type="match status" value="1"/>
</dbReference>
<dbReference type="PANTHER" id="PTHR30419">
    <property type="entry name" value="HTH-TYPE TRANSCRIPTIONAL REGULATOR YBHD"/>
    <property type="match status" value="1"/>
</dbReference>
<evidence type="ECO:0000256" key="2">
    <source>
        <dbReference type="ARBA" id="ARBA00023015"/>
    </source>
</evidence>
<keyword evidence="3" id="KW-0238">DNA-binding</keyword>
<dbReference type="InterPro" id="IPR050950">
    <property type="entry name" value="HTH-type_LysR_regulators"/>
</dbReference>
<protein>
    <submittedName>
        <fullName evidence="7">Regulatory protein, LysR</fullName>
    </submittedName>
</protein>
<evidence type="ECO:0000256" key="4">
    <source>
        <dbReference type="ARBA" id="ARBA00023163"/>
    </source>
</evidence>
<dbReference type="PROSITE" id="PS50931">
    <property type="entry name" value="HTH_LYSR"/>
    <property type="match status" value="1"/>
</dbReference>
<evidence type="ECO:0000259" key="6">
    <source>
        <dbReference type="PROSITE" id="PS50931"/>
    </source>
</evidence>
<reference evidence="7 8" key="1">
    <citation type="journal article" date="2014" name="Genome Announc.">
        <title>Draft Genome Sequence of Kocuria palustris PEL.</title>
        <authorList>
            <person name="Sharma G."/>
            <person name="Khatri I."/>
            <person name="Subramanian S."/>
        </authorList>
    </citation>
    <scope>NUCLEOTIDE SEQUENCE [LARGE SCALE GENOMIC DNA]</scope>
    <source>
        <strain evidence="7 8">PEL</strain>
    </source>
</reference>
<dbReference type="InterPro" id="IPR000847">
    <property type="entry name" value="LysR_HTH_N"/>
</dbReference>
<gene>
    <name evidence="7" type="ORF">C884_00829</name>
</gene>
<evidence type="ECO:0000256" key="5">
    <source>
        <dbReference type="SAM" id="MobiDB-lite"/>
    </source>
</evidence>
<evidence type="ECO:0000256" key="3">
    <source>
        <dbReference type="ARBA" id="ARBA00023125"/>
    </source>
</evidence>
<evidence type="ECO:0000256" key="1">
    <source>
        <dbReference type="ARBA" id="ARBA00009437"/>
    </source>
</evidence>
<keyword evidence="8" id="KW-1185">Reference proteome</keyword>
<evidence type="ECO:0000313" key="8">
    <source>
        <dbReference type="Proteomes" id="UP000009877"/>
    </source>
</evidence>
<dbReference type="Pfam" id="PF03466">
    <property type="entry name" value="LysR_substrate"/>
    <property type="match status" value="1"/>
</dbReference>
<dbReference type="Proteomes" id="UP000009877">
    <property type="component" value="Unassembled WGS sequence"/>
</dbReference>
<comment type="caution">
    <text evidence="7">The sequence shown here is derived from an EMBL/GenBank/DDBJ whole genome shotgun (WGS) entry which is preliminary data.</text>
</comment>